<dbReference type="Proteomes" id="UP001634007">
    <property type="component" value="Unassembled WGS sequence"/>
</dbReference>
<dbReference type="PANTHER" id="PTHR34377">
    <property type="entry name" value="TETRATRICOPEPTIDE REPEAT (TPR)-LIKE SUPERFAMILY PROTEIN"/>
    <property type="match status" value="1"/>
</dbReference>
<feature type="chain" id="PRO_5044874902" description="Bifunctional inhibitor/plant lipid transfer protein/seed storage helical domain-containing protein" evidence="2">
    <location>
        <begin position="30"/>
        <end position="195"/>
    </location>
</feature>
<gene>
    <name evidence="4" type="ORF">ACJRO7_009001</name>
</gene>
<comment type="caution">
    <text evidence="4">The sequence shown here is derived from an EMBL/GenBank/DDBJ whole genome shotgun (WGS) entry which is preliminary data.</text>
</comment>
<dbReference type="EMBL" id="JBJKBG010000011">
    <property type="protein sequence ID" value="KAL3717499.1"/>
    <property type="molecule type" value="Genomic_DNA"/>
</dbReference>
<dbReference type="InterPro" id="IPR036312">
    <property type="entry name" value="Bifun_inhib/LTP/seed_sf"/>
</dbReference>
<feature type="compositionally biased region" description="Basic residues" evidence="1">
    <location>
        <begin position="104"/>
        <end position="132"/>
    </location>
</feature>
<organism evidence="4 5">
    <name type="scientific">Eucalyptus globulus</name>
    <name type="common">Tasmanian blue gum</name>
    <dbReference type="NCBI Taxonomy" id="34317"/>
    <lineage>
        <taxon>Eukaryota</taxon>
        <taxon>Viridiplantae</taxon>
        <taxon>Streptophyta</taxon>
        <taxon>Embryophyta</taxon>
        <taxon>Tracheophyta</taxon>
        <taxon>Spermatophyta</taxon>
        <taxon>Magnoliopsida</taxon>
        <taxon>eudicotyledons</taxon>
        <taxon>Gunneridae</taxon>
        <taxon>Pentapetalae</taxon>
        <taxon>rosids</taxon>
        <taxon>malvids</taxon>
        <taxon>Myrtales</taxon>
        <taxon>Myrtaceae</taxon>
        <taxon>Myrtoideae</taxon>
        <taxon>Eucalypteae</taxon>
        <taxon>Eucalyptus</taxon>
    </lineage>
</organism>
<feature type="compositionally biased region" description="Pro residues" evidence="1">
    <location>
        <begin position="73"/>
        <end position="96"/>
    </location>
</feature>
<proteinExistence type="predicted"/>
<keyword evidence="5" id="KW-1185">Reference proteome</keyword>
<evidence type="ECO:0000313" key="5">
    <source>
        <dbReference type="Proteomes" id="UP001634007"/>
    </source>
</evidence>
<dbReference type="InterPro" id="IPR016140">
    <property type="entry name" value="Bifunc_inhib/LTP/seed_store"/>
</dbReference>
<dbReference type="PANTHER" id="PTHR34377:SF3">
    <property type="entry name" value="TETRATRICOPEPTIDE REPEAT (TPR)-LIKE SUPERFAMILY PROTEIN"/>
    <property type="match status" value="1"/>
</dbReference>
<evidence type="ECO:0000259" key="3">
    <source>
        <dbReference type="SMART" id="SM00499"/>
    </source>
</evidence>
<evidence type="ECO:0000313" key="4">
    <source>
        <dbReference type="EMBL" id="KAL3717499.1"/>
    </source>
</evidence>
<protein>
    <recommendedName>
        <fullName evidence="3">Bifunctional inhibitor/plant lipid transfer protein/seed storage helical domain-containing protein</fullName>
    </recommendedName>
</protein>
<feature type="signal peptide" evidence="2">
    <location>
        <begin position="1"/>
        <end position="29"/>
    </location>
</feature>
<dbReference type="AlphaFoldDB" id="A0ABD3IU53"/>
<dbReference type="SMART" id="SM00499">
    <property type="entry name" value="AAI"/>
    <property type="match status" value="1"/>
</dbReference>
<name>A0ABD3IU53_EUCGL</name>
<sequence>MRVAMGRTSFATLMLCAALASALVGYSGSASLQQPTPSLMPLPLPLPPPQRPQPLCASQFALVNHACSMIMPKPAPPPAPPSPPLTPPGPLPPPPCPDDESQRGHGHGHGHHHRTCQEHRRGHGHHHRHQHGRHGDEPSPAEQDCCKWLKEVDSECVCDLLVRLPSFLTRPIHVYTVTVPDLCNVTFSCGGRLHP</sequence>
<keyword evidence="2" id="KW-0732">Signal</keyword>
<evidence type="ECO:0000256" key="1">
    <source>
        <dbReference type="SAM" id="MobiDB-lite"/>
    </source>
</evidence>
<evidence type="ECO:0000256" key="2">
    <source>
        <dbReference type="SAM" id="SignalP"/>
    </source>
</evidence>
<feature type="region of interest" description="Disordered" evidence="1">
    <location>
        <begin position="73"/>
        <end position="142"/>
    </location>
</feature>
<reference evidence="4 5" key="1">
    <citation type="submission" date="2024-11" db="EMBL/GenBank/DDBJ databases">
        <title>Chromosome-level genome assembly of Eucalyptus globulus Labill. provides insights into its genome evolution.</title>
        <authorList>
            <person name="Li X."/>
        </authorList>
    </citation>
    <scope>NUCLEOTIDE SEQUENCE [LARGE SCALE GENOMIC DNA]</scope>
    <source>
        <strain evidence="4">CL2024</strain>
        <tissue evidence="4">Fresh tender leaves</tissue>
    </source>
</reference>
<feature type="domain" description="Bifunctional inhibitor/plant lipid transfer protein/seed storage helical" evidence="3">
    <location>
        <begin position="67"/>
        <end position="189"/>
    </location>
</feature>
<accession>A0ABD3IU53</accession>
<dbReference type="SUPFAM" id="SSF47699">
    <property type="entry name" value="Bifunctional inhibitor/lipid-transfer protein/seed storage 2S albumin"/>
    <property type="match status" value="1"/>
</dbReference>